<reference evidence="4 5" key="1">
    <citation type="submission" date="2018-10" db="EMBL/GenBank/DDBJ databases">
        <title>Genomic Encyclopedia of Archaeal and Bacterial Type Strains, Phase II (KMG-II): from individual species to whole genera.</title>
        <authorList>
            <person name="Goeker M."/>
        </authorList>
    </citation>
    <scope>NUCLEOTIDE SEQUENCE [LARGE SCALE GENOMIC DNA]</scope>
    <source>
        <strain evidence="4 5">DSM 25217</strain>
    </source>
</reference>
<keyword evidence="1" id="KW-0472">Membrane</keyword>
<evidence type="ECO:0000256" key="2">
    <source>
        <dbReference type="SAM" id="SignalP"/>
    </source>
</evidence>
<sequence>MVKRLTCLSSALLMAALAPAVSAGTVSPVQSYARPFGLEPIGDVQLAGSDEQAADFYNNALPDLRATVNTTLTESQPIENLSSIALNPNDLYLATASDVRMYFIGEGAGYRNTFGVYTGDSSNGLTGDAQTIFPDASTSSYYYNPDQNSYRSSRAPVAEGDFVELGTYDGQTQMNLFLIANGASGGTTTYYTDMSLNPDGIEHFVVLATPNSPYLVVGAEDLFGGGDEDYNDIVVALDIGVANAQQMISNAVPLPGPVAALIAPLFLVGWVARRRRRRDSGFSTEMPA</sequence>
<gene>
    <name evidence="4" type="ORF">BXY39_0764</name>
</gene>
<proteinExistence type="predicted"/>
<protein>
    <submittedName>
        <fullName evidence="4">Uncharacterized protein DUF4114</fullName>
    </submittedName>
</protein>
<evidence type="ECO:0000259" key="3">
    <source>
        <dbReference type="Pfam" id="PF13448"/>
    </source>
</evidence>
<feature type="chain" id="PRO_5018306367" evidence="2">
    <location>
        <begin position="24"/>
        <end position="288"/>
    </location>
</feature>
<organism evidence="4 5">
    <name type="scientific">Eilatimonas milleporae</name>
    <dbReference type="NCBI Taxonomy" id="911205"/>
    <lineage>
        <taxon>Bacteria</taxon>
        <taxon>Pseudomonadati</taxon>
        <taxon>Pseudomonadota</taxon>
        <taxon>Alphaproteobacteria</taxon>
        <taxon>Kordiimonadales</taxon>
        <taxon>Kordiimonadaceae</taxon>
        <taxon>Eilatimonas</taxon>
    </lineage>
</organism>
<keyword evidence="2" id="KW-0732">Signal</keyword>
<feature type="domain" description="DUF4114" evidence="3">
    <location>
        <begin position="172"/>
        <end position="238"/>
    </location>
</feature>
<evidence type="ECO:0000313" key="5">
    <source>
        <dbReference type="Proteomes" id="UP000271227"/>
    </source>
</evidence>
<name>A0A3M0CRS3_9PROT</name>
<accession>A0A3M0CRS3</accession>
<dbReference type="InterPro" id="IPR025193">
    <property type="entry name" value="DUF4114"/>
</dbReference>
<dbReference type="AlphaFoldDB" id="A0A3M0CRS3"/>
<dbReference type="InParanoid" id="A0A3M0CRS3"/>
<dbReference type="OrthoDB" id="6305173at2"/>
<keyword evidence="5" id="KW-1185">Reference proteome</keyword>
<comment type="caution">
    <text evidence="4">The sequence shown here is derived from an EMBL/GenBank/DDBJ whole genome shotgun (WGS) entry which is preliminary data.</text>
</comment>
<dbReference type="EMBL" id="REFR01000009">
    <property type="protein sequence ID" value="RMB12271.1"/>
    <property type="molecule type" value="Genomic_DNA"/>
</dbReference>
<keyword evidence="1" id="KW-0812">Transmembrane</keyword>
<keyword evidence="1" id="KW-1133">Transmembrane helix</keyword>
<evidence type="ECO:0000313" key="4">
    <source>
        <dbReference type="EMBL" id="RMB12271.1"/>
    </source>
</evidence>
<dbReference type="Pfam" id="PF13448">
    <property type="entry name" value="DUF4114"/>
    <property type="match status" value="1"/>
</dbReference>
<evidence type="ECO:0000256" key="1">
    <source>
        <dbReference type="SAM" id="Phobius"/>
    </source>
</evidence>
<dbReference type="Proteomes" id="UP000271227">
    <property type="component" value="Unassembled WGS sequence"/>
</dbReference>
<feature type="transmembrane region" description="Helical" evidence="1">
    <location>
        <begin position="254"/>
        <end position="272"/>
    </location>
</feature>
<feature type="signal peptide" evidence="2">
    <location>
        <begin position="1"/>
        <end position="23"/>
    </location>
</feature>